<gene>
    <name evidence="1" type="ORF">HNQ77_005116</name>
</gene>
<dbReference type="GO" id="GO:0006508">
    <property type="term" value="P:proteolysis"/>
    <property type="evidence" value="ECO:0007669"/>
    <property type="project" value="UniProtKB-KW"/>
</dbReference>
<accession>A0A841K7P8</accession>
<dbReference type="GO" id="GO:0008233">
    <property type="term" value="F:peptidase activity"/>
    <property type="evidence" value="ECO:0007669"/>
    <property type="project" value="UniProtKB-KW"/>
</dbReference>
<proteinExistence type="predicted"/>
<name>A0A841K7P8_9BACT</name>
<dbReference type="InterPro" id="IPR016545">
    <property type="entry name" value="UCP009120_prtse"/>
</dbReference>
<dbReference type="InterPro" id="IPR029055">
    <property type="entry name" value="Ntn_hydrolases_N"/>
</dbReference>
<organism evidence="1 2">
    <name type="scientific">Silvibacterium bohemicum</name>
    <dbReference type="NCBI Taxonomy" id="1577686"/>
    <lineage>
        <taxon>Bacteria</taxon>
        <taxon>Pseudomonadati</taxon>
        <taxon>Acidobacteriota</taxon>
        <taxon>Terriglobia</taxon>
        <taxon>Terriglobales</taxon>
        <taxon>Acidobacteriaceae</taxon>
        <taxon>Silvibacterium</taxon>
    </lineage>
</organism>
<keyword evidence="2" id="KW-1185">Reference proteome</keyword>
<comment type="caution">
    <text evidence="1">The sequence shown here is derived from an EMBL/GenBank/DDBJ whole genome shotgun (WGS) entry which is preliminary data.</text>
</comment>
<keyword evidence="1" id="KW-0647">Proteasome</keyword>
<dbReference type="PIRSF" id="PIRSF009120">
    <property type="entry name" value="UCP009120_prtse"/>
    <property type="match status" value="1"/>
</dbReference>
<dbReference type="AlphaFoldDB" id="A0A841K7P8"/>
<reference evidence="1 2" key="1">
    <citation type="submission" date="2020-08" db="EMBL/GenBank/DDBJ databases">
        <title>Genomic Encyclopedia of Type Strains, Phase IV (KMG-IV): sequencing the most valuable type-strain genomes for metagenomic binning, comparative biology and taxonomic classification.</title>
        <authorList>
            <person name="Goeker M."/>
        </authorList>
    </citation>
    <scope>NUCLEOTIDE SEQUENCE [LARGE SCALE GENOMIC DNA]</scope>
    <source>
        <strain evidence="1 2">DSM 103733</strain>
    </source>
</reference>
<evidence type="ECO:0000313" key="2">
    <source>
        <dbReference type="Proteomes" id="UP000538666"/>
    </source>
</evidence>
<keyword evidence="1" id="KW-0378">Hydrolase</keyword>
<protein>
    <submittedName>
        <fullName evidence="1">Putative proteasome-type protease</fullName>
    </submittedName>
</protein>
<evidence type="ECO:0000313" key="1">
    <source>
        <dbReference type="EMBL" id="MBB6147131.1"/>
    </source>
</evidence>
<keyword evidence="1" id="KW-0645">Protease</keyword>
<dbReference type="RefSeq" id="WP_050059933.1">
    <property type="nucleotide sequence ID" value="NZ_JACHEK010000012.1"/>
</dbReference>
<dbReference type="Proteomes" id="UP000538666">
    <property type="component" value="Unassembled WGS sequence"/>
</dbReference>
<dbReference type="OrthoDB" id="9786336at2"/>
<dbReference type="SUPFAM" id="SSF56235">
    <property type="entry name" value="N-terminal nucleophile aminohydrolases (Ntn hydrolases)"/>
    <property type="match status" value="1"/>
</dbReference>
<dbReference type="GO" id="GO:0000502">
    <property type="term" value="C:proteasome complex"/>
    <property type="evidence" value="ECO:0007669"/>
    <property type="project" value="UniProtKB-KW"/>
</dbReference>
<sequence>MTYCLGILTHQGLVMASDSRSNAGFDQVNICRKMHTFVHPGERAFVILTSGSLSLTQSVIALLRDEFDAGEGLARVNSFYAAARVVGDCVRKVSELDRAALERDGFNFNINLLLGGQVKGERPALSLIYPQGNPLSATHDSPYLQIGEVKYGRPILDRGIVSGSTTLEDAAMYALLSYDATMRSNVTVGPPIEFLLYENDKLELDRYRRFSADDSELMLIHRCWEQALRRAVEDLPKIQFNACLPNLP</sequence>
<dbReference type="Gene3D" id="3.60.20.10">
    <property type="entry name" value="Glutamine Phosphoribosylpyrophosphate, subunit 1, domain 1"/>
    <property type="match status" value="1"/>
</dbReference>
<dbReference type="EMBL" id="JACHEK010000012">
    <property type="protein sequence ID" value="MBB6147131.1"/>
    <property type="molecule type" value="Genomic_DNA"/>
</dbReference>